<dbReference type="InterPro" id="IPR007219">
    <property type="entry name" value="XnlR_reg_dom"/>
</dbReference>
<feature type="compositionally biased region" description="Polar residues" evidence="4">
    <location>
        <begin position="531"/>
        <end position="543"/>
    </location>
</feature>
<proteinExistence type="predicted"/>
<evidence type="ECO:0000313" key="6">
    <source>
        <dbReference type="EMBL" id="KAF5263503.1"/>
    </source>
</evidence>
<dbReference type="EMBL" id="JAAFOW010000897">
    <property type="protein sequence ID" value="KAF5263503.1"/>
    <property type="molecule type" value="Genomic_DNA"/>
</dbReference>
<dbReference type="Proteomes" id="UP000558688">
    <property type="component" value="Unassembled WGS sequence"/>
</dbReference>
<protein>
    <recommendedName>
        <fullName evidence="5">Xylanolytic transcriptional activator regulatory domain-containing protein</fullName>
    </recommendedName>
</protein>
<sequence length="639" mass="71014">MADRQSSPRNSLPSPARKERRHRSSAMTRISVAQAMVFNAHLVSRDSESLGEINADQALSSTRNFGAEVRKLLNPQAGGQRASNSPATEPLDLPSISSLYSPQSASSSLPELLPSEVEARQCLEAFIFYLGQTQHFIDSRVFSDTLDRLYNSATTMTDSQDVGMIEILLVLAIGRQILRKTSPQEFWPGDKLFKVAIARLPNFTELRTKGIIMVNILALAAVYLQNLDLTEDAYYYSSTALRIAICYQMHRANSLNSMLTSERAHLNRLWWTVYMLERRLAAATGNPVGIPDDAIDLPPPFDAAGFIPSTAIRINLNAAKISGQILSTIYLSKPGSQEAFVNSVRCIMESLYKITNDIPPEHSLNFSATLLKVSRTSASLHLMLYQAMMHAIRPILLYLAKERNNDQIENLSPNSSLHKLARTCVVAGQRCLLIAMAMQRQNTLGVFGFFDLDAIFSAAFTMVLWKMAGSGEDDITTPAITNACRLLEYMEREGSKTAGGRRRDLVRMTERPTNLSRRSQENDNGGEAEISSGQPPNSKSDQWASAARPVADTQTPQDGSAGNAWWQDNQLSQPLWGEMDPFAASNEILRNGDFNDAHELYATYHDQGLRWSGVDIHDWGELERHVAEFQSMPQFNSGE</sequence>
<evidence type="ECO:0000256" key="1">
    <source>
        <dbReference type="ARBA" id="ARBA00023015"/>
    </source>
</evidence>
<name>A0A8H5ADT7_FUSOX</name>
<dbReference type="GO" id="GO:0008270">
    <property type="term" value="F:zinc ion binding"/>
    <property type="evidence" value="ECO:0007669"/>
    <property type="project" value="InterPro"/>
</dbReference>
<evidence type="ECO:0000313" key="7">
    <source>
        <dbReference type="Proteomes" id="UP000558688"/>
    </source>
</evidence>
<dbReference type="Pfam" id="PF04082">
    <property type="entry name" value="Fungal_trans"/>
    <property type="match status" value="1"/>
</dbReference>
<organism evidence="6 7">
    <name type="scientific">Fusarium oxysporum</name>
    <name type="common">Fusarium vascular wilt</name>
    <dbReference type="NCBI Taxonomy" id="5507"/>
    <lineage>
        <taxon>Eukaryota</taxon>
        <taxon>Fungi</taxon>
        <taxon>Dikarya</taxon>
        <taxon>Ascomycota</taxon>
        <taxon>Pezizomycotina</taxon>
        <taxon>Sordariomycetes</taxon>
        <taxon>Hypocreomycetidae</taxon>
        <taxon>Hypocreales</taxon>
        <taxon>Nectriaceae</taxon>
        <taxon>Fusarium</taxon>
        <taxon>Fusarium oxysporum species complex</taxon>
    </lineage>
</organism>
<evidence type="ECO:0000256" key="3">
    <source>
        <dbReference type="ARBA" id="ARBA00023242"/>
    </source>
</evidence>
<dbReference type="SMART" id="SM00906">
    <property type="entry name" value="Fungal_trans"/>
    <property type="match status" value="1"/>
</dbReference>
<feature type="compositionally biased region" description="Basic and acidic residues" evidence="4">
    <location>
        <begin position="495"/>
        <end position="510"/>
    </location>
</feature>
<gene>
    <name evidence="6" type="ORF">FOXYS1_5751</name>
</gene>
<keyword evidence="2" id="KW-0804">Transcription</keyword>
<feature type="region of interest" description="Disordered" evidence="4">
    <location>
        <begin position="75"/>
        <end position="96"/>
    </location>
</feature>
<keyword evidence="3" id="KW-0539">Nucleus</keyword>
<dbReference type="GO" id="GO:0006351">
    <property type="term" value="P:DNA-templated transcription"/>
    <property type="evidence" value="ECO:0007669"/>
    <property type="project" value="InterPro"/>
</dbReference>
<keyword evidence="1" id="KW-0805">Transcription regulation</keyword>
<comment type="caution">
    <text evidence="6">The sequence shown here is derived from an EMBL/GenBank/DDBJ whole genome shotgun (WGS) entry which is preliminary data.</text>
</comment>
<feature type="compositionally biased region" description="Polar residues" evidence="4">
    <location>
        <begin position="552"/>
        <end position="565"/>
    </location>
</feature>
<dbReference type="CDD" id="cd12148">
    <property type="entry name" value="fungal_TF_MHR"/>
    <property type="match status" value="1"/>
</dbReference>
<accession>A0A8H5ADT7</accession>
<dbReference type="PANTHER" id="PTHR47424:SF6">
    <property type="entry name" value="PROLINE UTILIZATION TRANS-ACTIVATOR"/>
    <property type="match status" value="1"/>
</dbReference>
<dbReference type="GO" id="GO:0003677">
    <property type="term" value="F:DNA binding"/>
    <property type="evidence" value="ECO:0007669"/>
    <property type="project" value="InterPro"/>
</dbReference>
<feature type="region of interest" description="Disordered" evidence="4">
    <location>
        <begin position="1"/>
        <end position="25"/>
    </location>
</feature>
<dbReference type="InterPro" id="IPR051127">
    <property type="entry name" value="Fungal_SecMet_Regulators"/>
</dbReference>
<evidence type="ECO:0000256" key="2">
    <source>
        <dbReference type="ARBA" id="ARBA00023163"/>
    </source>
</evidence>
<reference evidence="6" key="1">
    <citation type="submission" date="2020-02" db="EMBL/GenBank/DDBJ databases">
        <title>Identification and distribution of gene clusters putatively required for synthesis of sphingolipid metabolism inhibitors in phylogenetically diverse species of the filamentous fungus Fusarium.</title>
        <authorList>
            <person name="Kim H.-S."/>
            <person name="Busman M."/>
            <person name="Brown D.W."/>
            <person name="Divon H."/>
            <person name="Uhlig S."/>
            <person name="Proctor R.H."/>
        </authorList>
    </citation>
    <scope>NUCLEOTIDE SEQUENCE [LARGE SCALE GENOMIC DNA]</scope>
    <source>
        <strain evidence="6">NRRL 39464</strain>
    </source>
</reference>
<dbReference type="AlphaFoldDB" id="A0A8H5ADT7"/>
<feature type="compositionally biased region" description="Polar residues" evidence="4">
    <location>
        <begin position="1"/>
        <end position="13"/>
    </location>
</feature>
<feature type="domain" description="Xylanolytic transcriptional activator regulatory" evidence="5">
    <location>
        <begin position="233"/>
        <end position="306"/>
    </location>
</feature>
<evidence type="ECO:0000259" key="5">
    <source>
        <dbReference type="SMART" id="SM00906"/>
    </source>
</evidence>
<dbReference type="PANTHER" id="PTHR47424">
    <property type="entry name" value="REGULATORY PROTEIN GAL4"/>
    <property type="match status" value="1"/>
</dbReference>
<evidence type="ECO:0000256" key="4">
    <source>
        <dbReference type="SAM" id="MobiDB-lite"/>
    </source>
</evidence>
<feature type="region of interest" description="Disordered" evidence="4">
    <location>
        <begin position="495"/>
        <end position="565"/>
    </location>
</feature>